<feature type="domain" description="Homeobox" evidence="6">
    <location>
        <begin position="314"/>
        <end position="377"/>
    </location>
</feature>
<dbReference type="GO" id="GO:0003677">
    <property type="term" value="F:DNA binding"/>
    <property type="evidence" value="ECO:0007669"/>
    <property type="project" value="UniProtKB-UniRule"/>
</dbReference>
<protein>
    <recommendedName>
        <fullName evidence="6">Homeobox domain-containing protein</fullName>
    </recommendedName>
</protein>
<evidence type="ECO:0000256" key="1">
    <source>
        <dbReference type="ARBA" id="ARBA00023125"/>
    </source>
</evidence>
<name>A0A6A6W8K0_9PEZI</name>
<evidence type="ECO:0000313" key="8">
    <source>
        <dbReference type="Proteomes" id="UP000799437"/>
    </source>
</evidence>
<evidence type="ECO:0000256" key="2">
    <source>
        <dbReference type="ARBA" id="ARBA00023155"/>
    </source>
</evidence>
<dbReference type="PANTHER" id="PTHR11850">
    <property type="entry name" value="HOMEOBOX PROTEIN TRANSCRIPTION FACTORS"/>
    <property type="match status" value="1"/>
</dbReference>
<keyword evidence="8" id="KW-1185">Reference proteome</keyword>
<dbReference type="RefSeq" id="XP_033601326.1">
    <property type="nucleotide sequence ID" value="XM_033748120.1"/>
</dbReference>
<dbReference type="Proteomes" id="UP000799437">
    <property type="component" value="Unassembled WGS sequence"/>
</dbReference>
<gene>
    <name evidence="7" type="ORF">EJ05DRAFT_509767</name>
</gene>
<dbReference type="EMBL" id="ML996570">
    <property type="protein sequence ID" value="KAF2758875.1"/>
    <property type="molecule type" value="Genomic_DNA"/>
</dbReference>
<feature type="compositionally biased region" description="Low complexity" evidence="5">
    <location>
        <begin position="109"/>
        <end position="118"/>
    </location>
</feature>
<dbReference type="GO" id="GO:0006355">
    <property type="term" value="P:regulation of DNA-templated transcription"/>
    <property type="evidence" value="ECO:0007669"/>
    <property type="project" value="InterPro"/>
</dbReference>
<feature type="region of interest" description="Disordered" evidence="5">
    <location>
        <begin position="99"/>
        <end position="194"/>
    </location>
</feature>
<feature type="region of interest" description="Disordered" evidence="5">
    <location>
        <begin position="371"/>
        <end position="397"/>
    </location>
</feature>
<dbReference type="CDD" id="cd00086">
    <property type="entry name" value="homeodomain"/>
    <property type="match status" value="1"/>
</dbReference>
<feature type="compositionally biased region" description="Basic and acidic residues" evidence="5">
    <location>
        <begin position="154"/>
        <end position="173"/>
    </location>
</feature>
<evidence type="ECO:0000256" key="5">
    <source>
        <dbReference type="SAM" id="MobiDB-lite"/>
    </source>
</evidence>
<dbReference type="PROSITE" id="PS50071">
    <property type="entry name" value="HOMEOBOX_2"/>
    <property type="match status" value="1"/>
</dbReference>
<sequence>MAHERESRTALPGISTVKTSSPVSRHSHLYAPPSPSYTASDGQETMASPHDRNRSPSSPSTDLKDRKYSNDSAVDFDDYHYSTPESTLRLPSIQNLLREVAPAAPPTPASSAPSAVPSPIDPLRSQHSRYDAEEPMFDRRRRMDDRSAGYARLENPHQDPRRSSGVSDYDKRHTTVYNSPQTVAPQSPPVGPQSMAPTQALSFPPGQLPMRPTHQPIPTLPPLPNQHPLPPFGARVETHGHTPRWYAEAPVISSREYGYSRDPTTGQYDAQSPWASGPEASDRYLAYGHPRPYDGHYGSGQITFQPVGPHGDGQIPRKRRGNLPKEATAILKAWYNEHIDSPYPTEDDKLMLCNQAHLSINQVSNWFINARRRAPGREGRGSQSSKGSPPAVAGRPA</sequence>
<comment type="subcellular location">
    <subcellularLocation>
        <location evidence="4">Nucleus</location>
    </subcellularLocation>
</comment>
<keyword evidence="3 4" id="KW-0539">Nucleus</keyword>
<dbReference type="SUPFAM" id="SSF46689">
    <property type="entry name" value="Homeodomain-like"/>
    <property type="match status" value="1"/>
</dbReference>
<dbReference type="AlphaFoldDB" id="A0A6A6W8K0"/>
<dbReference type="Pfam" id="PF05920">
    <property type="entry name" value="Homeobox_KN"/>
    <property type="match status" value="1"/>
</dbReference>
<dbReference type="InterPro" id="IPR050224">
    <property type="entry name" value="TALE_homeobox"/>
</dbReference>
<feature type="compositionally biased region" description="Polar residues" evidence="5">
    <location>
        <begin position="175"/>
        <end position="185"/>
    </location>
</feature>
<dbReference type="GeneID" id="54489174"/>
<keyword evidence="2 4" id="KW-0371">Homeobox</keyword>
<dbReference type="InterPro" id="IPR001356">
    <property type="entry name" value="HD"/>
</dbReference>
<evidence type="ECO:0000256" key="4">
    <source>
        <dbReference type="PROSITE-ProRule" id="PRU00108"/>
    </source>
</evidence>
<dbReference type="OrthoDB" id="10056939at2759"/>
<organism evidence="7 8">
    <name type="scientific">Pseudovirgaria hyperparasitica</name>
    <dbReference type="NCBI Taxonomy" id="470096"/>
    <lineage>
        <taxon>Eukaryota</taxon>
        <taxon>Fungi</taxon>
        <taxon>Dikarya</taxon>
        <taxon>Ascomycota</taxon>
        <taxon>Pezizomycotina</taxon>
        <taxon>Dothideomycetes</taxon>
        <taxon>Dothideomycetes incertae sedis</taxon>
        <taxon>Acrospermales</taxon>
        <taxon>Acrospermaceae</taxon>
        <taxon>Pseudovirgaria</taxon>
    </lineage>
</organism>
<accession>A0A6A6W8K0</accession>
<reference evidence="7" key="1">
    <citation type="journal article" date="2020" name="Stud. Mycol.">
        <title>101 Dothideomycetes genomes: a test case for predicting lifestyles and emergence of pathogens.</title>
        <authorList>
            <person name="Haridas S."/>
            <person name="Albert R."/>
            <person name="Binder M."/>
            <person name="Bloem J."/>
            <person name="Labutti K."/>
            <person name="Salamov A."/>
            <person name="Andreopoulos B."/>
            <person name="Baker S."/>
            <person name="Barry K."/>
            <person name="Bills G."/>
            <person name="Bluhm B."/>
            <person name="Cannon C."/>
            <person name="Castanera R."/>
            <person name="Culley D."/>
            <person name="Daum C."/>
            <person name="Ezra D."/>
            <person name="Gonzalez J."/>
            <person name="Henrissat B."/>
            <person name="Kuo A."/>
            <person name="Liang C."/>
            <person name="Lipzen A."/>
            <person name="Lutzoni F."/>
            <person name="Magnuson J."/>
            <person name="Mondo S."/>
            <person name="Nolan M."/>
            <person name="Ohm R."/>
            <person name="Pangilinan J."/>
            <person name="Park H.-J."/>
            <person name="Ramirez L."/>
            <person name="Alfaro M."/>
            <person name="Sun H."/>
            <person name="Tritt A."/>
            <person name="Yoshinaga Y."/>
            <person name="Zwiers L.-H."/>
            <person name="Turgeon B."/>
            <person name="Goodwin S."/>
            <person name="Spatafora J."/>
            <person name="Crous P."/>
            <person name="Grigoriev I."/>
        </authorList>
    </citation>
    <scope>NUCLEOTIDE SEQUENCE</scope>
    <source>
        <strain evidence="7">CBS 121739</strain>
    </source>
</reference>
<evidence type="ECO:0000259" key="6">
    <source>
        <dbReference type="PROSITE" id="PS50071"/>
    </source>
</evidence>
<feature type="compositionally biased region" description="Polar residues" evidence="5">
    <location>
        <begin position="36"/>
        <end position="46"/>
    </location>
</feature>
<dbReference type="SMART" id="SM00389">
    <property type="entry name" value="HOX"/>
    <property type="match status" value="1"/>
</dbReference>
<feature type="region of interest" description="Disordered" evidence="5">
    <location>
        <begin position="1"/>
        <end position="69"/>
    </location>
</feature>
<dbReference type="GO" id="GO:0005634">
    <property type="term" value="C:nucleus"/>
    <property type="evidence" value="ECO:0007669"/>
    <property type="project" value="UniProtKB-SubCell"/>
</dbReference>
<dbReference type="InterPro" id="IPR008422">
    <property type="entry name" value="KN_HD"/>
</dbReference>
<dbReference type="InterPro" id="IPR009057">
    <property type="entry name" value="Homeodomain-like_sf"/>
</dbReference>
<evidence type="ECO:0000313" key="7">
    <source>
        <dbReference type="EMBL" id="KAF2758875.1"/>
    </source>
</evidence>
<evidence type="ECO:0000256" key="3">
    <source>
        <dbReference type="ARBA" id="ARBA00023242"/>
    </source>
</evidence>
<dbReference type="Gene3D" id="1.10.10.60">
    <property type="entry name" value="Homeodomain-like"/>
    <property type="match status" value="1"/>
</dbReference>
<feature type="DNA-binding region" description="Homeobox" evidence="4">
    <location>
        <begin position="316"/>
        <end position="378"/>
    </location>
</feature>
<feature type="compositionally biased region" description="Basic and acidic residues" evidence="5">
    <location>
        <begin position="128"/>
        <end position="147"/>
    </location>
</feature>
<keyword evidence="1 4" id="KW-0238">DNA-binding</keyword>
<proteinExistence type="predicted"/>